<evidence type="ECO:0000313" key="1">
    <source>
        <dbReference type="EMBL" id="MCW7552388.1"/>
    </source>
</evidence>
<gene>
    <name evidence="1" type="ORF">NX722_06955</name>
</gene>
<organism evidence="1 2">
    <name type="scientific">Endozoicomonas gorgoniicola</name>
    <dbReference type="NCBI Taxonomy" id="1234144"/>
    <lineage>
        <taxon>Bacteria</taxon>
        <taxon>Pseudomonadati</taxon>
        <taxon>Pseudomonadota</taxon>
        <taxon>Gammaproteobacteria</taxon>
        <taxon>Oceanospirillales</taxon>
        <taxon>Endozoicomonadaceae</taxon>
        <taxon>Endozoicomonas</taxon>
    </lineage>
</organism>
<protein>
    <recommendedName>
        <fullName evidence="3">Prephenate dehydrogenase</fullName>
    </recommendedName>
</protein>
<comment type="caution">
    <text evidence="1">The sequence shown here is derived from an EMBL/GenBank/DDBJ whole genome shotgun (WGS) entry which is preliminary data.</text>
</comment>
<accession>A0ABT3MTG9</accession>
<evidence type="ECO:0008006" key="3">
    <source>
        <dbReference type="Google" id="ProtNLM"/>
    </source>
</evidence>
<dbReference type="Proteomes" id="UP001209854">
    <property type="component" value="Unassembled WGS sequence"/>
</dbReference>
<sequence>MTPNTKALALQEKLNESLKEIYTLSLRADEQIEQYKKDDQGKFSAIFQKDSGFNVQADHFLPYLIEVSEDVQALADARDEELPARLQPVLHKIQLMSEVLQKFHEIA</sequence>
<reference evidence="1 2" key="1">
    <citation type="submission" date="2022-10" db="EMBL/GenBank/DDBJ databases">
        <title>High-quality genome sequences of two octocoral-associated bacteria, Endozoicomonas euniceicola EF212 and Endozoicomonas gorgoniicola PS125.</title>
        <authorList>
            <person name="Chiou Y.-J."/>
            <person name="Chen Y.-H."/>
        </authorList>
    </citation>
    <scope>NUCLEOTIDE SEQUENCE [LARGE SCALE GENOMIC DNA]</scope>
    <source>
        <strain evidence="1 2">PS125</strain>
    </source>
</reference>
<evidence type="ECO:0000313" key="2">
    <source>
        <dbReference type="Proteomes" id="UP001209854"/>
    </source>
</evidence>
<name>A0ABT3MTG9_9GAMM</name>
<proteinExistence type="predicted"/>
<dbReference type="RefSeq" id="WP_262567356.1">
    <property type="nucleotide sequence ID" value="NZ_JAPFCC010000001.1"/>
</dbReference>
<keyword evidence="2" id="KW-1185">Reference proteome</keyword>
<dbReference type="EMBL" id="JAPFCC010000001">
    <property type="protein sequence ID" value="MCW7552388.1"/>
    <property type="molecule type" value="Genomic_DNA"/>
</dbReference>